<evidence type="ECO:0000256" key="11">
    <source>
        <dbReference type="RuleBase" id="RU363112"/>
    </source>
</evidence>
<evidence type="ECO:0000256" key="1">
    <source>
        <dbReference type="ARBA" id="ARBA00004477"/>
    </source>
</evidence>
<accession>A0A9P1I6I5</accession>
<comment type="similarity">
    <text evidence="3 11">Belongs to the PIGV family.</text>
</comment>
<keyword evidence="10 11" id="KW-0472">Membrane</keyword>
<evidence type="ECO:0000256" key="8">
    <source>
        <dbReference type="ARBA" id="ARBA00022824"/>
    </source>
</evidence>
<dbReference type="Pfam" id="PF04188">
    <property type="entry name" value="Mannosyl_trans2"/>
    <property type="match status" value="1"/>
</dbReference>
<sequence length="315" mass="37773">MFGAICWETEEEPFDNSERRKFQDKLMTIRNRRHREEYQKELNELDFRKYIARKEFRFNMKGRWNFVSALILIAFTAIIIITLIPPFILYGQGIVPEFCRNNSKLAVVSRKWTTMMKIADEVRPGDLDKLEWCKKPYSYGLWPTFYSNIQHKYWDVGLFRYWQIRKIPCFLLATPALILTAIAIRITYRDIFEERKWFNIWVLFGRSDHLVPYAIHAAFLMFLGCFVINAEVFTRIIFSSTPFLYVFLAEWIDELTKGNTFANTMLDYEEANPFIPFFFIKRVWDSGIWAKLFYLYFVSYFVFGTIAHAAWLPFT</sequence>
<feature type="transmembrane region" description="Helical" evidence="11">
    <location>
        <begin position="292"/>
        <end position="314"/>
    </location>
</feature>
<dbReference type="PANTHER" id="PTHR12468">
    <property type="entry name" value="GPI MANNOSYLTRANSFERASE 2"/>
    <property type="match status" value="1"/>
</dbReference>
<evidence type="ECO:0000256" key="5">
    <source>
        <dbReference type="ARBA" id="ARBA00022676"/>
    </source>
</evidence>
<keyword evidence="7 11" id="KW-0812">Transmembrane</keyword>
<keyword evidence="8 11" id="KW-0256">Endoplasmic reticulum</keyword>
<keyword evidence="6 11" id="KW-0808">Transferase</keyword>
<dbReference type="EMBL" id="CANHGI010000001">
    <property type="protein sequence ID" value="CAI5440462.1"/>
    <property type="molecule type" value="Genomic_DNA"/>
</dbReference>
<comment type="caution">
    <text evidence="11">Lacks conserved residue(s) required for the propagation of feature annotation.</text>
</comment>
<name>A0A9P1I6I5_9PELO</name>
<feature type="transmembrane region" description="Helical" evidence="11">
    <location>
        <begin position="210"/>
        <end position="230"/>
    </location>
</feature>
<reference evidence="12" key="1">
    <citation type="submission" date="2022-11" db="EMBL/GenBank/DDBJ databases">
        <authorList>
            <person name="Kikuchi T."/>
        </authorList>
    </citation>
    <scope>NUCLEOTIDE SEQUENCE</scope>
    <source>
        <strain evidence="12">PS1010</strain>
    </source>
</reference>
<dbReference type="PANTHER" id="PTHR12468:SF2">
    <property type="entry name" value="GPI MANNOSYLTRANSFERASE 2"/>
    <property type="match status" value="1"/>
</dbReference>
<dbReference type="GO" id="GO:0004376">
    <property type="term" value="F:GPI mannosyltransferase activity"/>
    <property type="evidence" value="ECO:0007669"/>
    <property type="project" value="InterPro"/>
</dbReference>
<dbReference type="InterPro" id="IPR007315">
    <property type="entry name" value="PIG-V/Gpi18"/>
</dbReference>
<evidence type="ECO:0000256" key="10">
    <source>
        <dbReference type="ARBA" id="ARBA00023136"/>
    </source>
</evidence>
<dbReference type="Proteomes" id="UP001152747">
    <property type="component" value="Unassembled WGS sequence"/>
</dbReference>
<comment type="pathway">
    <text evidence="2 11">Glycolipid biosynthesis; glycosylphosphatidylinositol-anchor biosynthesis.</text>
</comment>
<dbReference type="OrthoDB" id="10252502at2759"/>
<dbReference type="AlphaFoldDB" id="A0A9P1I6I5"/>
<dbReference type="GO" id="GO:0000009">
    <property type="term" value="F:alpha-1,6-mannosyltransferase activity"/>
    <property type="evidence" value="ECO:0007669"/>
    <property type="project" value="InterPro"/>
</dbReference>
<evidence type="ECO:0000256" key="2">
    <source>
        <dbReference type="ARBA" id="ARBA00004687"/>
    </source>
</evidence>
<dbReference type="GO" id="GO:0005789">
    <property type="term" value="C:endoplasmic reticulum membrane"/>
    <property type="evidence" value="ECO:0007669"/>
    <property type="project" value="UniProtKB-SubCell"/>
</dbReference>
<comment type="subcellular location">
    <subcellularLocation>
        <location evidence="1 11">Endoplasmic reticulum membrane</location>
        <topology evidence="1 11">Multi-pass membrane protein</topology>
    </subcellularLocation>
</comment>
<evidence type="ECO:0000313" key="12">
    <source>
        <dbReference type="EMBL" id="CAI5440462.1"/>
    </source>
</evidence>
<evidence type="ECO:0000313" key="13">
    <source>
        <dbReference type="Proteomes" id="UP001152747"/>
    </source>
</evidence>
<evidence type="ECO:0000256" key="9">
    <source>
        <dbReference type="ARBA" id="ARBA00022989"/>
    </source>
</evidence>
<feature type="transmembrane region" description="Helical" evidence="11">
    <location>
        <begin position="169"/>
        <end position="188"/>
    </location>
</feature>
<keyword evidence="4 11" id="KW-0337">GPI-anchor biosynthesis</keyword>
<evidence type="ECO:0000256" key="7">
    <source>
        <dbReference type="ARBA" id="ARBA00022692"/>
    </source>
</evidence>
<protein>
    <recommendedName>
        <fullName evidence="11">GPI mannosyltransferase 2</fullName>
        <ecNumber evidence="11">2.4.1.-</ecNumber>
    </recommendedName>
</protein>
<keyword evidence="5 11" id="KW-0328">Glycosyltransferase</keyword>
<evidence type="ECO:0000256" key="6">
    <source>
        <dbReference type="ARBA" id="ARBA00022679"/>
    </source>
</evidence>
<dbReference type="GO" id="GO:0006506">
    <property type="term" value="P:GPI anchor biosynthetic process"/>
    <property type="evidence" value="ECO:0007669"/>
    <property type="project" value="UniProtKB-KW"/>
</dbReference>
<keyword evidence="9 11" id="KW-1133">Transmembrane helix</keyword>
<evidence type="ECO:0000256" key="4">
    <source>
        <dbReference type="ARBA" id="ARBA00022502"/>
    </source>
</evidence>
<comment type="function">
    <text evidence="11">Mannosyltransferase involved in glycosylphosphatidylinositol-anchor biosynthesis.</text>
</comment>
<dbReference type="GO" id="GO:0031501">
    <property type="term" value="C:mannosyltransferase complex"/>
    <property type="evidence" value="ECO:0007669"/>
    <property type="project" value="TreeGrafter"/>
</dbReference>
<evidence type="ECO:0000256" key="3">
    <source>
        <dbReference type="ARBA" id="ARBA00008698"/>
    </source>
</evidence>
<dbReference type="EC" id="2.4.1.-" evidence="11"/>
<proteinExistence type="inferred from homology"/>
<feature type="transmembrane region" description="Helical" evidence="11">
    <location>
        <begin position="66"/>
        <end position="90"/>
    </location>
</feature>
<organism evidence="12 13">
    <name type="scientific">Caenorhabditis angaria</name>
    <dbReference type="NCBI Taxonomy" id="860376"/>
    <lineage>
        <taxon>Eukaryota</taxon>
        <taxon>Metazoa</taxon>
        <taxon>Ecdysozoa</taxon>
        <taxon>Nematoda</taxon>
        <taxon>Chromadorea</taxon>
        <taxon>Rhabditida</taxon>
        <taxon>Rhabditina</taxon>
        <taxon>Rhabditomorpha</taxon>
        <taxon>Rhabditoidea</taxon>
        <taxon>Rhabditidae</taxon>
        <taxon>Peloderinae</taxon>
        <taxon>Caenorhabditis</taxon>
    </lineage>
</organism>
<comment type="caution">
    <text evidence="12">The sequence shown here is derived from an EMBL/GenBank/DDBJ whole genome shotgun (WGS) entry which is preliminary data.</text>
</comment>
<keyword evidence="13" id="KW-1185">Reference proteome</keyword>
<gene>
    <name evidence="12" type="ORF">CAMP_LOCUS3099</name>
</gene>